<dbReference type="CDD" id="cd03232">
    <property type="entry name" value="ABCG_PDR_domain2"/>
    <property type="match status" value="1"/>
</dbReference>
<feature type="region of interest" description="Disordered" evidence="9">
    <location>
        <begin position="789"/>
        <end position="816"/>
    </location>
</feature>
<sequence>MVTQPPDIEMELNQRSNTPANESNSSTVGSEHDNDNRRRSVMDDQMSHLVRRYTSQSHSPSILVPSKPDGPLDPNSEKFDARKWARAYYNLRSDLSGDAPPRTSSIAFRGLSVHGYGTPTDFQKTIGNVFLEGITMFKRLLGQKQQRIDILHNLEGVVQPGEMLAVLGPPGSGCSTLLKLIAGDTHGLHVSQQANINYQGITPKEMKTAFRGEAIYTAEIDAHFPHMTVGDTLYFAARARCPRTIPSNTTRREYAEHLRDVTMTMFGIQHTKDTRVGDDFIRGVSGGERKRVTIAEAALSHSPLQCWDNSTRGLDSANALEFCRTLRIQADILDSTACVSLYQASQDAYNVFDKVIVLYDGRQIFFGRTDQAKTYFENLGFICPEQQTTADFLTSMTSHQERIIRPGWEGKTPRSADEFAAAWKDSEARRLLNNEIDQYMETYQFHGEHYEKFLTSRRQDQASSQRSHSPFTISYTDQTMLTLWRSWLLLKGDPSTSITMLVTNVCNALIIGSIFYNLPSDSNSISRRGVLLFFLVLTNAFASILEIMTLYAKRKIVEKHARYALYHPSAESLSAMICDLPYKIVNCLLSNITLYFMTNLRREPGPFFFFLLNMFFITLTMSMMFRLLGSLTKTIAQSLAPASVILLIIMLYTGFAIKVQNMQVWLAWLRWLNPAHYAFESMMVNEFVGRTFDCVMFVPSGTGYEGVGSEQRVCSVAGAEPGADIVSGTAYLKTSYGYINAHKWRNFGIMIVFMIFFMALHLIATELIASERSKGEVLVFTRKAMRQGKTPSKQDVESQAPKESTPISKENGSPASFQSQKSVFHWSNVCYTVKVKDEDRRILDNVDGWVKPGTLTALMGVSGAGKTTLLDVLASRVTMGVISGSMLIDGHPRDLSFQRKTGYVTQQDLHLHTSTVREALTFSALLRQPDTYSAEDKVEYVDTVIDLLDMQEYSDAIIGVPGQGLNVEQRKRLTIGVELAARPQLLLFLDEPTSGLDSQTSWSICNLMEKLTQNGQAILCTIHQPSAMLFQRFDRLLLLAKGGKTVYFGDIGKNSHVLVDYFVRNGGPQLPSGANPAEYMLEVIGAAPGAHTSVDWPNVWRESPEYQQVQAELQRLGSSTTSPPTENTSSSYSEFAAPFSLQLKEVLRRVFQQYWRSTSYIYSKAFLSIGAALFIGLSFLNVSNTQSGLQNQMFGVFIFLTVFSQLVDQTLPIFVSQRSMYEARERPAKSYSWKAFFGANIIVEMFWNTVMAIFSFLLWYFPMGLYRNARETGAEHSRATLVFLFIWLFFVFTTSFTFLIIAGIDSYEVAGGIVGLLTIIMFAFNGVLAGPGTMPSFWIFMYRVNPFTYFVEGFLGTAVAKASARCASNELLTFKPPNGSTCGDYMQDYISSADGFLVDAGSTTECQFCPISNTDNFLGVVNIFFENRWRDWGILWAFIVFNIVVATFLYWLARVPKNKKTKKE</sequence>
<dbReference type="InterPro" id="IPR027417">
    <property type="entry name" value="P-loop_NTPase"/>
</dbReference>
<comment type="subcellular location">
    <subcellularLocation>
        <location evidence="1">Membrane</location>
        <topology evidence="1">Multi-pass membrane protein</topology>
    </subcellularLocation>
</comment>
<evidence type="ECO:0000256" key="1">
    <source>
        <dbReference type="ARBA" id="ARBA00004141"/>
    </source>
</evidence>
<keyword evidence="6" id="KW-0067">ATP-binding</keyword>
<dbReference type="SMART" id="SM00382">
    <property type="entry name" value="AAA"/>
    <property type="match status" value="2"/>
</dbReference>
<feature type="transmembrane region" description="Helical" evidence="10">
    <location>
        <begin position="639"/>
        <end position="657"/>
    </location>
</feature>
<feature type="transmembrane region" description="Helical" evidence="10">
    <location>
        <begin position="607"/>
        <end position="627"/>
    </location>
</feature>
<feature type="transmembrane region" description="Helical" evidence="10">
    <location>
        <begin position="1236"/>
        <end position="1261"/>
    </location>
</feature>
<dbReference type="EMBL" id="MABQ02000009">
    <property type="protein sequence ID" value="PCD26307.1"/>
    <property type="molecule type" value="Genomic_DNA"/>
</dbReference>
<feature type="transmembrane region" description="Helical" evidence="10">
    <location>
        <begin position="498"/>
        <end position="518"/>
    </location>
</feature>
<evidence type="ECO:0000256" key="2">
    <source>
        <dbReference type="ARBA" id="ARBA00006012"/>
    </source>
</evidence>
<reference evidence="12 13" key="1">
    <citation type="journal article" date="2016" name="Environ. Microbiol.">
        <title>Effector profiles distinguish formae speciales of Fusarium oxysporum.</title>
        <authorList>
            <person name="van Dam P."/>
            <person name="Fokkens L."/>
            <person name="Schmidt S.M."/>
            <person name="Linmans J.H."/>
            <person name="Kistler H.C."/>
            <person name="Ma L.J."/>
            <person name="Rep M."/>
        </authorList>
    </citation>
    <scope>NUCLEOTIDE SEQUENCE [LARGE SCALE GENOMIC DNA]</scope>
    <source>
        <strain evidence="12 13">Forc016</strain>
    </source>
</reference>
<dbReference type="SUPFAM" id="SSF52540">
    <property type="entry name" value="P-loop containing nucleoside triphosphate hydrolases"/>
    <property type="match status" value="2"/>
</dbReference>
<evidence type="ECO:0000256" key="7">
    <source>
        <dbReference type="ARBA" id="ARBA00022989"/>
    </source>
</evidence>
<evidence type="ECO:0000256" key="4">
    <source>
        <dbReference type="ARBA" id="ARBA00022692"/>
    </source>
</evidence>
<dbReference type="InterPro" id="IPR034003">
    <property type="entry name" value="ABCG_PDR_2"/>
</dbReference>
<keyword evidence="4 10" id="KW-0812">Transmembrane</keyword>
<dbReference type="Gene3D" id="3.40.50.300">
    <property type="entry name" value="P-loop containing nucleotide triphosphate hydrolases"/>
    <property type="match status" value="2"/>
</dbReference>
<evidence type="ECO:0000256" key="10">
    <source>
        <dbReference type="SAM" id="Phobius"/>
    </source>
</evidence>
<dbReference type="PROSITE" id="PS00211">
    <property type="entry name" value="ABC_TRANSPORTER_1"/>
    <property type="match status" value="1"/>
</dbReference>
<dbReference type="Pfam" id="PF19055">
    <property type="entry name" value="ABC2_membrane_7"/>
    <property type="match status" value="1"/>
</dbReference>
<evidence type="ECO:0000256" key="8">
    <source>
        <dbReference type="ARBA" id="ARBA00023136"/>
    </source>
</evidence>
<reference evidence="12 13" key="2">
    <citation type="journal article" date="2017" name="Sci. Rep.">
        <title>A mobile pathogenicity chromosome in Fusarium oxysporum for infection of multiple cucurbit species.</title>
        <authorList>
            <person name="van Dam P."/>
            <person name="Fokkens L."/>
            <person name="Ayukawa Y."/>
            <person name="van der Gragt M."/>
            <person name="Ter Horst A."/>
            <person name="Brankovics B."/>
            <person name="Houterman P.M."/>
            <person name="Arie T."/>
            <person name="Rep M."/>
        </authorList>
    </citation>
    <scope>NUCLEOTIDE SEQUENCE [LARGE SCALE GENOMIC DNA]</scope>
    <source>
        <strain evidence="12 13">Forc016</strain>
    </source>
</reference>
<evidence type="ECO:0000313" key="13">
    <source>
        <dbReference type="Proteomes" id="UP000219602"/>
    </source>
</evidence>
<evidence type="ECO:0000256" key="3">
    <source>
        <dbReference type="ARBA" id="ARBA00022448"/>
    </source>
</evidence>
<proteinExistence type="inferred from homology"/>
<feature type="transmembrane region" description="Helical" evidence="10">
    <location>
        <begin position="744"/>
        <end position="764"/>
    </location>
</feature>
<evidence type="ECO:0000259" key="11">
    <source>
        <dbReference type="PROSITE" id="PS50893"/>
    </source>
</evidence>
<dbReference type="Proteomes" id="UP000219602">
    <property type="component" value="Chromosome 11"/>
</dbReference>
<feature type="transmembrane region" description="Helical" evidence="10">
    <location>
        <begin position="1281"/>
        <end position="1302"/>
    </location>
</feature>
<dbReference type="InterPro" id="IPR017871">
    <property type="entry name" value="ABC_transporter-like_CS"/>
</dbReference>
<comment type="similarity">
    <text evidence="2">Belongs to the ABC transporter superfamily. ABCG family. PDR (TC 3.A.1.205) subfamily.</text>
</comment>
<evidence type="ECO:0000313" key="12">
    <source>
        <dbReference type="EMBL" id="PCD26307.1"/>
    </source>
</evidence>
<feature type="transmembrane region" description="Helical" evidence="10">
    <location>
        <begin position="530"/>
        <end position="552"/>
    </location>
</feature>
<comment type="caution">
    <text evidence="12">The sequence shown here is derived from an EMBL/GenBank/DDBJ whole genome shotgun (WGS) entry which is preliminary data.</text>
</comment>
<keyword evidence="3" id="KW-0813">Transport</keyword>
<dbReference type="STRING" id="327505.A0A2H3G6L7"/>
<feature type="transmembrane region" description="Helical" evidence="10">
    <location>
        <begin position="1434"/>
        <end position="1453"/>
    </location>
</feature>
<feature type="compositionally biased region" description="Polar residues" evidence="9">
    <location>
        <begin position="801"/>
        <end position="816"/>
    </location>
</feature>
<dbReference type="InterPro" id="IPR043926">
    <property type="entry name" value="ABCG_dom"/>
</dbReference>
<dbReference type="InterPro" id="IPR013525">
    <property type="entry name" value="ABC2_TM"/>
</dbReference>
<feature type="compositionally biased region" description="Polar residues" evidence="9">
    <location>
        <begin position="13"/>
        <end position="29"/>
    </location>
</feature>
<feature type="compositionally biased region" description="Basic and acidic residues" evidence="9">
    <location>
        <begin position="30"/>
        <end position="46"/>
    </location>
</feature>
<name>A0A2H3G6L7_FUSOX</name>
<organism evidence="12 13">
    <name type="scientific">Fusarium oxysporum f. sp. radicis-cucumerinum</name>
    <dbReference type="NCBI Taxonomy" id="327505"/>
    <lineage>
        <taxon>Eukaryota</taxon>
        <taxon>Fungi</taxon>
        <taxon>Dikarya</taxon>
        <taxon>Ascomycota</taxon>
        <taxon>Pezizomycotina</taxon>
        <taxon>Sordariomycetes</taxon>
        <taxon>Hypocreomycetidae</taxon>
        <taxon>Hypocreales</taxon>
        <taxon>Nectriaceae</taxon>
        <taxon>Fusarium</taxon>
        <taxon>Fusarium oxysporum species complex</taxon>
    </lineage>
</organism>
<dbReference type="Pfam" id="PF06422">
    <property type="entry name" value="PDR_CDR"/>
    <property type="match status" value="1"/>
</dbReference>
<dbReference type="FunFam" id="3.40.50.300:FF:000054">
    <property type="entry name" value="ABC multidrug transporter atrF"/>
    <property type="match status" value="1"/>
</dbReference>
<dbReference type="InterPro" id="IPR029481">
    <property type="entry name" value="ABC_trans_N"/>
</dbReference>
<evidence type="ECO:0000256" key="5">
    <source>
        <dbReference type="ARBA" id="ARBA00022741"/>
    </source>
</evidence>
<feature type="domain" description="ABC transporter" evidence="11">
    <location>
        <begin position="131"/>
        <end position="385"/>
    </location>
</feature>
<dbReference type="GO" id="GO:0005524">
    <property type="term" value="F:ATP binding"/>
    <property type="evidence" value="ECO:0007669"/>
    <property type="project" value="UniProtKB-KW"/>
</dbReference>
<accession>A0A2H3G6L7</accession>
<keyword evidence="5" id="KW-0547">Nucleotide-binding</keyword>
<feature type="domain" description="ABC transporter" evidence="11">
    <location>
        <begin position="824"/>
        <end position="1066"/>
    </location>
</feature>
<dbReference type="GO" id="GO:0016887">
    <property type="term" value="F:ATP hydrolysis activity"/>
    <property type="evidence" value="ECO:0007669"/>
    <property type="project" value="InterPro"/>
</dbReference>
<feature type="transmembrane region" description="Helical" evidence="10">
    <location>
        <begin position="1161"/>
        <end position="1182"/>
    </location>
</feature>
<dbReference type="Pfam" id="PF14510">
    <property type="entry name" value="ABC_trans_N"/>
    <property type="match status" value="1"/>
</dbReference>
<evidence type="ECO:0000256" key="6">
    <source>
        <dbReference type="ARBA" id="ARBA00022840"/>
    </source>
</evidence>
<keyword evidence="8 10" id="KW-0472">Membrane</keyword>
<keyword evidence="7 10" id="KW-1133">Transmembrane helix</keyword>
<dbReference type="GO" id="GO:0140359">
    <property type="term" value="F:ABC-type transporter activity"/>
    <property type="evidence" value="ECO:0007669"/>
    <property type="project" value="InterPro"/>
</dbReference>
<evidence type="ECO:0000256" key="9">
    <source>
        <dbReference type="SAM" id="MobiDB-lite"/>
    </source>
</evidence>
<dbReference type="CDD" id="cd03233">
    <property type="entry name" value="ABCG_PDR_domain1"/>
    <property type="match status" value="1"/>
</dbReference>
<dbReference type="GO" id="GO:0016020">
    <property type="term" value="C:membrane"/>
    <property type="evidence" value="ECO:0007669"/>
    <property type="project" value="UniProtKB-SubCell"/>
</dbReference>
<dbReference type="InterPro" id="IPR034001">
    <property type="entry name" value="ABCG_PDR_1"/>
</dbReference>
<dbReference type="Pfam" id="PF00005">
    <property type="entry name" value="ABC_tran"/>
    <property type="match status" value="2"/>
</dbReference>
<feature type="region of interest" description="Disordered" evidence="9">
    <location>
        <begin position="1"/>
        <end position="76"/>
    </location>
</feature>
<dbReference type="InterPro" id="IPR003593">
    <property type="entry name" value="AAA+_ATPase"/>
</dbReference>
<dbReference type="PROSITE" id="PS50893">
    <property type="entry name" value="ABC_TRANSPORTER_2"/>
    <property type="match status" value="2"/>
</dbReference>
<protein>
    <recommendedName>
        <fullName evidence="11">ABC transporter domain-containing protein</fullName>
    </recommendedName>
</protein>
<gene>
    <name evidence="12" type="ORF">AU210_012737</name>
</gene>
<dbReference type="InterPro" id="IPR010929">
    <property type="entry name" value="PDR_CDR_ABC"/>
</dbReference>
<dbReference type="Pfam" id="PF01061">
    <property type="entry name" value="ABC2_membrane"/>
    <property type="match status" value="2"/>
</dbReference>
<dbReference type="InterPro" id="IPR003439">
    <property type="entry name" value="ABC_transporter-like_ATP-bd"/>
</dbReference>
<feature type="transmembrane region" description="Helical" evidence="10">
    <location>
        <begin position="1194"/>
        <end position="1215"/>
    </location>
</feature>
<dbReference type="PANTHER" id="PTHR19241">
    <property type="entry name" value="ATP-BINDING CASSETTE TRANSPORTER"/>
    <property type="match status" value="1"/>
</dbReference>